<accession>A0A432V7G2</accession>
<dbReference type="Gene3D" id="3.20.20.190">
    <property type="entry name" value="Phosphatidylinositol (PI) phosphodiesterase"/>
    <property type="match status" value="1"/>
</dbReference>
<dbReference type="GO" id="GO:0008889">
    <property type="term" value="F:glycerophosphodiester phosphodiesterase activity"/>
    <property type="evidence" value="ECO:0007669"/>
    <property type="project" value="TreeGrafter"/>
</dbReference>
<evidence type="ECO:0000259" key="2">
    <source>
        <dbReference type="PROSITE" id="PS51704"/>
    </source>
</evidence>
<keyword evidence="4" id="KW-1185">Reference proteome</keyword>
<dbReference type="OrthoDB" id="9809317at2"/>
<dbReference type="InterPro" id="IPR017946">
    <property type="entry name" value="PLC-like_Pdiesterase_TIM-brl"/>
</dbReference>
<dbReference type="GO" id="GO:0006580">
    <property type="term" value="P:ethanolamine metabolic process"/>
    <property type="evidence" value="ECO:0007669"/>
    <property type="project" value="TreeGrafter"/>
</dbReference>
<feature type="domain" description="GP-PDE" evidence="2">
    <location>
        <begin position="45"/>
        <end position="327"/>
    </location>
</feature>
<dbReference type="SUPFAM" id="SSF51695">
    <property type="entry name" value="PLC-like phosphodiesterases"/>
    <property type="match status" value="1"/>
</dbReference>
<dbReference type="Proteomes" id="UP000281647">
    <property type="component" value="Unassembled WGS sequence"/>
</dbReference>
<evidence type="ECO:0000256" key="1">
    <source>
        <dbReference type="SAM" id="SignalP"/>
    </source>
</evidence>
<protein>
    <submittedName>
        <fullName evidence="3">Glycerophosphodiester phosphodiesterase family protein</fullName>
    </submittedName>
</protein>
<evidence type="ECO:0000313" key="4">
    <source>
        <dbReference type="Proteomes" id="UP000281647"/>
    </source>
</evidence>
<dbReference type="Pfam" id="PF03009">
    <property type="entry name" value="GDPD"/>
    <property type="match status" value="1"/>
</dbReference>
<keyword evidence="1" id="KW-0732">Signal</keyword>
<feature type="signal peptide" evidence="1">
    <location>
        <begin position="1"/>
        <end position="23"/>
    </location>
</feature>
<dbReference type="Pfam" id="PF16387">
    <property type="entry name" value="DUF4996"/>
    <property type="match status" value="1"/>
</dbReference>
<dbReference type="GO" id="GO:0070291">
    <property type="term" value="P:N-acylethanolamine metabolic process"/>
    <property type="evidence" value="ECO:0007669"/>
    <property type="project" value="TreeGrafter"/>
</dbReference>
<dbReference type="PROSITE" id="PS51704">
    <property type="entry name" value="GP_PDE"/>
    <property type="match status" value="1"/>
</dbReference>
<dbReference type="AlphaFoldDB" id="A0A432V7G2"/>
<dbReference type="InterPro" id="IPR032160">
    <property type="entry name" value="DUF4996"/>
</dbReference>
<dbReference type="PANTHER" id="PTHR46320">
    <property type="entry name" value="GLYCEROPHOSPHODIESTER PHOSPHODIESTERASE 1"/>
    <property type="match status" value="1"/>
</dbReference>
<reference evidence="3 4" key="1">
    <citation type="submission" date="2018-11" db="EMBL/GenBank/DDBJ databases">
        <title>Pseudaminobacter arsenicus sp. nov., an arsenic-resistant bacterium isolated from arsenic-rich aquifers.</title>
        <authorList>
            <person name="Mu Y."/>
        </authorList>
    </citation>
    <scope>NUCLEOTIDE SEQUENCE [LARGE SCALE GENOMIC DNA]</scope>
    <source>
        <strain evidence="3 4">CB3</strain>
    </source>
</reference>
<evidence type="ECO:0000313" key="3">
    <source>
        <dbReference type="EMBL" id="RUM98013.1"/>
    </source>
</evidence>
<dbReference type="InterPro" id="IPR030395">
    <property type="entry name" value="GP_PDE_dom"/>
</dbReference>
<dbReference type="CDD" id="cd08566">
    <property type="entry name" value="GDPD_AtGDE_like"/>
    <property type="match status" value="1"/>
</dbReference>
<dbReference type="GO" id="GO:0006644">
    <property type="term" value="P:phospholipid metabolic process"/>
    <property type="evidence" value="ECO:0007669"/>
    <property type="project" value="TreeGrafter"/>
</dbReference>
<name>A0A432V7G2_9HYPH</name>
<organism evidence="3 4">
    <name type="scientific">Borborobacter arsenicus</name>
    <dbReference type="NCBI Taxonomy" id="1851146"/>
    <lineage>
        <taxon>Bacteria</taxon>
        <taxon>Pseudomonadati</taxon>
        <taxon>Pseudomonadota</taxon>
        <taxon>Alphaproteobacteria</taxon>
        <taxon>Hyphomicrobiales</taxon>
        <taxon>Phyllobacteriaceae</taxon>
        <taxon>Borborobacter</taxon>
    </lineage>
</organism>
<sequence length="340" mass="37298">MRNVTLGAALLAFLGQAVAPVSAQGSDIAQIIERFENANQWRDHVMIVAHRAGWKQGGLVRRAENSLAAIHHSIDLGIEMVEVDVRRTGDGALIIMHDSWLDRTTTCKGEVIKYSLEQIRSCRLVIEGSGVATDETVPTFREMLEAARGRIMVNVDNKLDVHDLPEIVAVARDLGMERQVVIKQNLWSSAKIAEMKMVMSKVGEGAHFMPILADDAVKEARFMEAASSGLSADAAELIVWRGDGQEMVRANGALFNARARAAAVRGDWHLWVNTFSIVNKPGGMLAGGRGDELAVLASFPEETYGFWAEQGVTMIQTDEPEAALDWLTVNGYRVPYDLTN</sequence>
<dbReference type="RefSeq" id="WP_128626885.1">
    <property type="nucleotide sequence ID" value="NZ_RKST01000008.1"/>
</dbReference>
<dbReference type="GO" id="GO:0005886">
    <property type="term" value="C:plasma membrane"/>
    <property type="evidence" value="ECO:0007669"/>
    <property type="project" value="TreeGrafter"/>
</dbReference>
<dbReference type="EMBL" id="RKST01000008">
    <property type="protein sequence ID" value="RUM98013.1"/>
    <property type="molecule type" value="Genomic_DNA"/>
</dbReference>
<proteinExistence type="predicted"/>
<comment type="caution">
    <text evidence="3">The sequence shown here is derived from an EMBL/GenBank/DDBJ whole genome shotgun (WGS) entry which is preliminary data.</text>
</comment>
<gene>
    <name evidence="3" type="ORF">EET67_10400</name>
</gene>
<feature type="chain" id="PRO_5019401809" evidence="1">
    <location>
        <begin position="24"/>
        <end position="340"/>
    </location>
</feature>
<dbReference type="PANTHER" id="PTHR46320:SF1">
    <property type="entry name" value="GLYCEROPHOSPHODIESTER PHOSPHODIESTERASE 1"/>
    <property type="match status" value="1"/>
</dbReference>